<proteinExistence type="predicted"/>
<dbReference type="Proteomes" id="UP000187085">
    <property type="component" value="Unassembled WGS sequence"/>
</dbReference>
<dbReference type="RefSeq" id="WP_076703589.1">
    <property type="nucleotide sequence ID" value="NZ_MRDE01000046.1"/>
</dbReference>
<reference evidence="1 2" key="1">
    <citation type="submission" date="2016-12" db="EMBL/GenBank/DDBJ databases">
        <title>Draft genome of Tersicoccus phoenicis 1P05MA.</title>
        <authorList>
            <person name="Nakajima Y."/>
            <person name="Yoshizawa S."/>
            <person name="Nakamura K."/>
            <person name="Ogura Y."/>
            <person name="Hayashi T."/>
            <person name="Kogure K."/>
        </authorList>
    </citation>
    <scope>NUCLEOTIDE SEQUENCE [LARGE SCALE GENOMIC DNA]</scope>
    <source>
        <strain evidence="1 2">1p05MA</strain>
    </source>
</reference>
<dbReference type="EMBL" id="MRDE01000046">
    <property type="protein sequence ID" value="OMH24807.1"/>
    <property type="molecule type" value="Genomic_DNA"/>
</dbReference>
<evidence type="ECO:0000313" key="2">
    <source>
        <dbReference type="Proteomes" id="UP000187085"/>
    </source>
</evidence>
<comment type="caution">
    <text evidence="1">The sequence shown here is derived from an EMBL/GenBank/DDBJ whole genome shotgun (WGS) entry which is preliminary data.</text>
</comment>
<dbReference type="OrthoDB" id="4077754at2"/>
<dbReference type="InterPro" id="IPR048868">
    <property type="entry name" value="OGG-like_put"/>
</dbReference>
<dbReference type="AlphaFoldDB" id="A0A1R1LBB6"/>
<accession>A0A1R1LBB6</accession>
<evidence type="ECO:0000313" key="1">
    <source>
        <dbReference type="EMBL" id="OMH24807.1"/>
    </source>
</evidence>
<organism evidence="1 2">
    <name type="scientific">Tersicoccus phoenicis</name>
    <dbReference type="NCBI Taxonomy" id="554083"/>
    <lineage>
        <taxon>Bacteria</taxon>
        <taxon>Bacillati</taxon>
        <taxon>Actinomycetota</taxon>
        <taxon>Actinomycetes</taxon>
        <taxon>Micrococcales</taxon>
        <taxon>Micrococcaceae</taxon>
        <taxon>Tersicoccus</taxon>
    </lineage>
</organism>
<keyword evidence="2" id="KW-1185">Reference proteome</keyword>
<sequence length="229" mass="26429">MKTAGEIERRFHRWLDGRTPPTDATVRAEAFSYRPADWQRWWPAELERPESVTTSDPLRTIRRSDLYQGAEGLRSPAEAIELYVRMAGWGCETRRYPTWRAVRALSAAGVGERLLASHRLVRAGRTAEAFTRMRRGGEHYVKGFGAAVFTRWLYFSAYDAWNASWGPAPLILDQRVAAAIGYRRWAWSADEYLYYLDFCEKLQARWCPDEPTHVVEYGLYRAGRLQAAS</sequence>
<gene>
    <name evidence="1" type="ORF">BKD30_07285</name>
</gene>
<protein>
    <submittedName>
        <fullName evidence="1">Uncharacterized protein</fullName>
    </submittedName>
</protein>
<dbReference type="Pfam" id="PF21790">
    <property type="entry name" value="OGG"/>
    <property type="match status" value="1"/>
</dbReference>
<name>A0A1R1LBB6_9MICC</name>